<evidence type="ECO:0000259" key="5">
    <source>
        <dbReference type="PROSITE" id="PS50893"/>
    </source>
</evidence>
<dbReference type="AlphaFoldDB" id="A0A0A3XPQ7"/>
<keyword evidence="3" id="KW-0067">ATP-binding</keyword>
<proteinExistence type="predicted"/>
<name>A0A0A3XPQ7_BRAJP</name>
<evidence type="ECO:0000313" key="7">
    <source>
        <dbReference type="Proteomes" id="UP000030377"/>
    </source>
</evidence>
<accession>A0A0A3XPQ7</accession>
<keyword evidence="1" id="KW-0813">Transport</keyword>
<comment type="function">
    <text evidence="4">Involved in beta-(1--&gt;2)glucan export. Transmembrane domains (TMD) form a pore in the inner membrane and the ATP-binding domain (NBD) is responsible for energy generation.</text>
</comment>
<keyword evidence="2" id="KW-0547">Nucleotide-binding</keyword>
<feature type="domain" description="ABC transporter" evidence="5">
    <location>
        <begin position="19"/>
        <end position="266"/>
    </location>
</feature>
<dbReference type="PANTHER" id="PTHR45772">
    <property type="entry name" value="CONSERVED COMPONENT OF ABC TRANSPORTER FOR NATURAL AMINO ACIDS-RELATED"/>
    <property type="match status" value="1"/>
</dbReference>
<dbReference type="InterPro" id="IPR051120">
    <property type="entry name" value="ABC_AA/LPS_Transport"/>
</dbReference>
<dbReference type="InterPro" id="IPR032823">
    <property type="entry name" value="BCA_ABC_TP_C"/>
</dbReference>
<evidence type="ECO:0000256" key="1">
    <source>
        <dbReference type="ARBA" id="ARBA00022448"/>
    </source>
</evidence>
<dbReference type="GO" id="GO:0005886">
    <property type="term" value="C:plasma membrane"/>
    <property type="evidence" value="ECO:0007669"/>
    <property type="project" value="TreeGrafter"/>
</dbReference>
<reference evidence="6 7" key="1">
    <citation type="submission" date="2014-09" db="EMBL/GenBank/DDBJ databases">
        <title>Draft genome of Bradyrhizobium japonicum Is-34.</title>
        <authorList>
            <person name="Tsurumaru H."/>
            <person name="Yamakawa T."/>
            <person name="Hashimoto S."/>
            <person name="Okizaki K."/>
            <person name="Kanesaki Y."/>
            <person name="Yoshikawa H."/>
            <person name="Yajima S."/>
        </authorList>
    </citation>
    <scope>NUCLEOTIDE SEQUENCE [LARGE SCALE GENOMIC DNA]</scope>
    <source>
        <strain evidence="6 7">Is-34</strain>
    </source>
</reference>
<comment type="caution">
    <text evidence="6">The sequence shown here is derived from an EMBL/GenBank/DDBJ whole genome shotgun (WGS) entry which is preliminary data.</text>
</comment>
<dbReference type="Pfam" id="PF12399">
    <property type="entry name" value="BCA_ABC_TP_C"/>
    <property type="match status" value="1"/>
</dbReference>
<evidence type="ECO:0000313" key="6">
    <source>
        <dbReference type="EMBL" id="KGT76385.1"/>
    </source>
</evidence>
<dbReference type="STRING" id="375.BKD09_RS31095"/>
<evidence type="ECO:0000256" key="3">
    <source>
        <dbReference type="ARBA" id="ARBA00022840"/>
    </source>
</evidence>
<dbReference type="Gene3D" id="3.40.50.300">
    <property type="entry name" value="P-loop containing nucleotide triphosphate hydrolases"/>
    <property type="match status" value="1"/>
</dbReference>
<sequence length="268" mass="29085">MDGRVASSGETRRGASEVLRVEGLTVQYGALVALRDVSWSVHNDEILGIIGPNGAGKSSCFAAVTNSVTHRGRTFLDKADVSAIRTFDLAGRGLRRTFQQNSFFGELTVLQNAVSAIFRDFSTDLATSLFAPWREATTRRAAELAAAQLLDFFGIARQYHDQLPGDIPYGVQRLLSVALAYGTGAKVLLLDEPAAGLSGGDMKKLADILIGLRKRNLALVVIEHHMDLIMSIADRIVMIDQGAMLATGTPVDIQRDPRVREAYLGRDE</sequence>
<dbReference type="GO" id="GO:0005524">
    <property type="term" value="F:ATP binding"/>
    <property type="evidence" value="ECO:0007669"/>
    <property type="project" value="UniProtKB-KW"/>
</dbReference>
<organism evidence="6 7">
    <name type="scientific">Bradyrhizobium japonicum</name>
    <dbReference type="NCBI Taxonomy" id="375"/>
    <lineage>
        <taxon>Bacteria</taxon>
        <taxon>Pseudomonadati</taxon>
        <taxon>Pseudomonadota</taxon>
        <taxon>Alphaproteobacteria</taxon>
        <taxon>Hyphomicrobiales</taxon>
        <taxon>Nitrobacteraceae</taxon>
        <taxon>Bradyrhizobium</taxon>
    </lineage>
</organism>
<dbReference type="EMBL" id="JRPN01000020">
    <property type="protein sequence ID" value="KGT76385.1"/>
    <property type="molecule type" value="Genomic_DNA"/>
</dbReference>
<dbReference type="Proteomes" id="UP000030377">
    <property type="component" value="Unassembled WGS sequence"/>
</dbReference>
<dbReference type="InterPro" id="IPR003593">
    <property type="entry name" value="AAA+_ATPase"/>
</dbReference>
<dbReference type="SMART" id="SM00382">
    <property type="entry name" value="AAA"/>
    <property type="match status" value="1"/>
</dbReference>
<evidence type="ECO:0000256" key="2">
    <source>
        <dbReference type="ARBA" id="ARBA00022741"/>
    </source>
</evidence>
<gene>
    <name evidence="6" type="ORF">MA20_26725</name>
</gene>
<dbReference type="Pfam" id="PF00005">
    <property type="entry name" value="ABC_tran"/>
    <property type="match status" value="1"/>
</dbReference>
<dbReference type="PANTHER" id="PTHR45772:SF2">
    <property type="entry name" value="ABC TRANSPORTER ATP-BINDING PROTEIN"/>
    <property type="match status" value="1"/>
</dbReference>
<dbReference type="GO" id="GO:0016887">
    <property type="term" value="F:ATP hydrolysis activity"/>
    <property type="evidence" value="ECO:0007669"/>
    <property type="project" value="InterPro"/>
</dbReference>
<dbReference type="InterPro" id="IPR003439">
    <property type="entry name" value="ABC_transporter-like_ATP-bd"/>
</dbReference>
<dbReference type="InterPro" id="IPR027417">
    <property type="entry name" value="P-loop_NTPase"/>
</dbReference>
<protein>
    <submittedName>
        <fullName evidence="6">Branched-chain amino acid ABC transporter ATPase</fullName>
    </submittedName>
</protein>
<evidence type="ECO:0000256" key="4">
    <source>
        <dbReference type="ARBA" id="ARBA00024722"/>
    </source>
</evidence>
<dbReference type="PROSITE" id="PS50893">
    <property type="entry name" value="ABC_TRANSPORTER_2"/>
    <property type="match status" value="1"/>
</dbReference>
<dbReference type="SUPFAM" id="SSF52540">
    <property type="entry name" value="P-loop containing nucleoside triphosphate hydrolases"/>
    <property type="match status" value="1"/>
</dbReference>